<organism evidence="3 4">
    <name type="scientific">Antarctobacter heliothermus</name>
    <dbReference type="NCBI Taxonomy" id="74033"/>
    <lineage>
        <taxon>Bacteria</taxon>
        <taxon>Pseudomonadati</taxon>
        <taxon>Pseudomonadota</taxon>
        <taxon>Alphaproteobacteria</taxon>
        <taxon>Rhodobacterales</taxon>
        <taxon>Roseobacteraceae</taxon>
        <taxon>Antarctobacter</taxon>
    </lineage>
</organism>
<evidence type="ECO:0000259" key="2">
    <source>
        <dbReference type="Pfam" id="PF13116"/>
    </source>
</evidence>
<keyword evidence="4" id="KW-1185">Reference proteome</keyword>
<dbReference type="Pfam" id="PF13116">
    <property type="entry name" value="YhdP"/>
    <property type="match status" value="1"/>
</dbReference>
<dbReference type="EMBL" id="CP022540">
    <property type="protein sequence ID" value="ASP21606.1"/>
    <property type="molecule type" value="Genomic_DNA"/>
</dbReference>
<protein>
    <recommendedName>
        <fullName evidence="2">YhdP central domain-containing protein</fullName>
    </recommendedName>
</protein>
<feature type="region of interest" description="Disordered" evidence="1">
    <location>
        <begin position="808"/>
        <end position="827"/>
    </location>
</feature>
<gene>
    <name evidence="3" type="ORF">ANTHELSMS3_02953</name>
</gene>
<dbReference type="Proteomes" id="UP000203589">
    <property type="component" value="Chromosome"/>
</dbReference>
<feature type="compositionally biased region" description="Gly residues" evidence="1">
    <location>
        <begin position="817"/>
        <end position="827"/>
    </location>
</feature>
<evidence type="ECO:0000256" key="1">
    <source>
        <dbReference type="SAM" id="MobiDB-lite"/>
    </source>
</evidence>
<evidence type="ECO:0000313" key="3">
    <source>
        <dbReference type="EMBL" id="ASP21606.1"/>
    </source>
</evidence>
<proteinExistence type="predicted"/>
<name>A0A222E5Z2_9RHOB</name>
<sequence length="1073" mass="113283">MLLVLFALIAAIGVSGFLMIGRPVDAPAWVRERIEARLAQSLPGIRVDFGRMSLLVQRSGLARVILWDVDIRNQYGAPVAQLSDIEAGISAGALLRGKVVLREAQVSGAFVTLRRDRDGRLGLALGDAFAEGNDMPDIGQIIARVDTILADPKLAQLEVFEADALTLRYEDQRARRGWTADGGRLRLAREDGVLRATGDVALLSGGDGVATVEVEAFSPIGAQNLDFSIHLDGLASRDIATQSPALSWLKELDAPISGALRSALDDSGMLQPLEASLHIGAGALQPTAATRALPFDAAETAFTYQPEEGVLRFQRIQLTSPLGTVTAAGTARLNGIETGWPRGLTGQFLLSNMSLAEGAVLDRPIALTGAEMAFKIRLDPFQMTLGELRVTDPAYPLRASGRLSAESAGWQLALDAHAARTTPEQVLSFWPPDRFPGVRRWITNNVKSGQIEDVHFALRAAPDDAMPQTFLDLGFSDGIATFNPRLPGLTGAAGRLTLHDNRLGLRLEAGTTDAGRGPIDISGSEFVIADLREKPAIGEVRLQAAGGVTAALSYLNNDAWRLIDKADRTVDMASGAAQVSGRIAMPLIDGLTLDQVVLDLSGALRDIDAPTAIPGKPLTADQLALSVTNAAVALEGAVLVDGVPAKGRWARPLQGSGGEVDAEVTLTAQSIAALGIGLPPNSVRGRGMGRLRIDMPRGAPARFELTSDLDGLGLSLPQIGWDLPPGARGSFSVAGLLGTVPTIERLALSGAGLDAQGRVLLDRSGRFDRLELSRLTVGDWLDVSGRLVTRGGGIPGIEVDKGRIDMRSAPFTSSSGTDGGAGPGGGGAPLALTLDSLRLTDSIVFEEFRADFDTTRGLNGAFTAKLGGRAPVKGVAVPQNGGTAFRITAEDAGEVLRAADMLKTVRDGAFRLDLAPVRGKPGTYDGMMTIKGTRLRKAPAIAALLDAVSIVGMLDQLNGPGIFFSDVEARFRLTPSRVVISRSSAVGPSMGISLDGYYDLASGRMDLQGVLSPIYLVNGIGRLISRQGEGLIGFNFNLRGTVENPRVLVNPLSAFTPGMFRDIFRRPPPKLSQ</sequence>
<dbReference type="KEGG" id="aht:ANTHELSMS3_02953"/>
<dbReference type="InterPro" id="IPR025263">
    <property type="entry name" value="YhdP_central"/>
</dbReference>
<evidence type="ECO:0000313" key="4">
    <source>
        <dbReference type="Proteomes" id="UP000203589"/>
    </source>
</evidence>
<dbReference type="RefSeq" id="WP_254694746.1">
    <property type="nucleotide sequence ID" value="NZ_CP022540.1"/>
</dbReference>
<accession>A0A222E5Z2</accession>
<dbReference type="AlphaFoldDB" id="A0A222E5Z2"/>
<feature type="domain" description="YhdP central" evidence="2">
    <location>
        <begin position="329"/>
        <end position="718"/>
    </location>
</feature>
<reference evidence="3 4" key="1">
    <citation type="submission" date="2017-07" db="EMBL/GenBank/DDBJ databases">
        <title>Genome Sequence of Antarctobacter heliothermus Strain SMS3 Isolated from a culture of the Diatom Skeletonema marinoi.</title>
        <authorList>
            <person name="Topel M."/>
            <person name="Pinder M.I.M."/>
            <person name="Johansson O.N."/>
            <person name="Kourtchenko O."/>
            <person name="Godhe A."/>
            <person name="Clarke A.K."/>
        </authorList>
    </citation>
    <scope>NUCLEOTIDE SEQUENCE [LARGE SCALE GENOMIC DNA]</scope>
    <source>
        <strain evidence="3 4">SMS3</strain>
    </source>
</reference>